<evidence type="ECO:0000313" key="1">
    <source>
        <dbReference type="EMBL" id="KAJ4927620.1"/>
    </source>
</evidence>
<organism evidence="1 2">
    <name type="scientific">Pogonophryne albipinna</name>
    <dbReference type="NCBI Taxonomy" id="1090488"/>
    <lineage>
        <taxon>Eukaryota</taxon>
        <taxon>Metazoa</taxon>
        <taxon>Chordata</taxon>
        <taxon>Craniata</taxon>
        <taxon>Vertebrata</taxon>
        <taxon>Euteleostomi</taxon>
        <taxon>Actinopterygii</taxon>
        <taxon>Neopterygii</taxon>
        <taxon>Teleostei</taxon>
        <taxon>Neoteleostei</taxon>
        <taxon>Acanthomorphata</taxon>
        <taxon>Eupercaria</taxon>
        <taxon>Perciformes</taxon>
        <taxon>Notothenioidei</taxon>
        <taxon>Pogonophryne</taxon>
    </lineage>
</organism>
<reference evidence="1" key="1">
    <citation type="submission" date="2022-11" db="EMBL/GenBank/DDBJ databases">
        <title>Chromosome-level genome of Pogonophryne albipinna.</title>
        <authorList>
            <person name="Jo E."/>
        </authorList>
    </citation>
    <scope>NUCLEOTIDE SEQUENCE</scope>
    <source>
        <strain evidence="1">SGF0006</strain>
        <tissue evidence="1">Muscle</tissue>
    </source>
</reference>
<sequence length="164" mass="17851">MSFLFSTRISSISFRGDYKTRHVLPSYLPSLLLALTLPLLHSCFFTPLPPLQRVGVNVRAPTCVSKRETVERKEAPIFLISQASLCCTTVPRERALVSAASCLTKDPSVFPLCVSSAATPPPSPTPLWYIPSLSPGAFLTDLGRLRSPSVSVRVELSLYSSVEA</sequence>
<keyword evidence="2" id="KW-1185">Reference proteome</keyword>
<accession>A0AAD6ALD2</accession>
<dbReference type="AlphaFoldDB" id="A0AAD6ALD2"/>
<evidence type="ECO:0000313" key="2">
    <source>
        <dbReference type="Proteomes" id="UP001219934"/>
    </source>
</evidence>
<proteinExistence type="predicted"/>
<comment type="caution">
    <text evidence="1">The sequence shown here is derived from an EMBL/GenBank/DDBJ whole genome shotgun (WGS) entry which is preliminary data.</text>
</comment>
<gene>
    <name evidence="1" type="ORF">JOQ06_015427</name>
</gene>
<dbReference type="EMBL" id="JAPTMU010000018">
    <property type="protein sequence ID" value="KAJ4927620.1"/>
    <property type="molecule type" value="Genomic_DNA"/>
</dbReference>
<protein>
    <submittedName>
        <fullName evidence="1">Uncharacterized protein</fullName>
    </submittedName>
</protein>
<dbReference type="Proteomes" id="UP001219934">
    <property type="component" value="Unassembled WGS sequence"/>
</dbReference>
<name>A0AAD6ALD2_9TELE</name>